<dbReference type="GO" id="GO:0004672">
    <property type="term" value="F:protein kinase activity"/>
    <property type="evidence" value="ECO:0007669"/>
    <property type="project" value="InterPro"/>
</dbReference>
<feature type="transmembrane region" description="Helical" evidence="2">
    <location>
        <begin position="540"/>
        <end position="561"/>
    </location>
</feature>
<evidence type="ECO:0000259" key="3">
    <source>
        <dbReference type="PROSITE" id="PS50011"/>
    </source>
</evidence>
<evidence type="ECO:0000256" key="1">
    <source>
        <dbReference type="ARBA" id="ARBA00009670"/>
    </source>
</evidence>
<proteinExistence type="inferred from homology"/>
<keyword evidence="2" id="KW-1133">Transmembrane helix</keyword>
<dbReference type="EMBL" id="CP024955">
    <property type="protein sequence ID" value="ATY84125.1"/>
    <property type="molecule type" value="Genomic_DNA"/>
</dbReference>
<accession>A0A2K8N4X7</accession>
<keyword evidence="5" id="KW-1185">Reference proteome</keyword>
<dbReference type="Pfam" id="PF03109">
    <property type="entry name" value="ABC1"/>
    <property type="match status" value="1"/>
</dbReference>
<feature type="transmembrane region" description="Helical" evidence="2">
    <location>
        <begin position="512"/>
        <end position="534"/>
    </location>
</feature>
<name>A0A2K8N4X7_9BACL</name>
<dbReference type="InterPro" id="IPR004147">
    <property type="entry name" value="ABC1_dom"/>
</dbReference>
<dbReference type="Proteomes" id="UP000231932">
    <property type="component" value="Chromosome"/>
</dbReference>
<dbReference type="InterPro" id="IPR011009">
    <property type="entry name" value="Kinase-like_dom_sf"/>
</dbReference>
<keyword evidence="2" id="KW-0812">Transmembrane</keyword>
<dbReference type="PANTHER" id="PTHR10566:SF113">
    <property type="entry name" value="PROTEIN ACTIVITY OF BC1 COMPLEX KINASE 7, CHLOROPLASTIC"/>
    <property type="match status" value="1"/>
</dbReference>
<sequence>MGCLRTTPGGCGVEVRVGAGMEGGKWFMGRQAKWRRVQQITRVFLKHGFGYLWDGRKEIASPERGRSMGRRLRQVCEELGPTFVKLGQLISTRPDLVSPEVAAELEQLQDQVPPVPFEVIARRLEEEFDKPIDRLFSFIDPTPLAAASIGQVHKARLPWGQEVAVKVQRPGIEGQIETDVAILEELAAWAEVHTQWGKIYPLTAIVGELRQSLRRELDYRLEAQYARQMRRRLPDDGNVYIPEVVGEYSTRRVFTAEYMEGSKLSSRAVEALGQERKRRLARIIAETILHQMLVDGLFHADPHPGNWLVKKDGSLVLLDFGMVGRLTPEHKSQLADLIIALMRQDTPAIVEALLNLGVAPADVDRDALYRDVEEIRDQFYEVPLHEIDIRDVVQLTFELSFRHQIRLPTHLTLVGKAMVTLGGVVEQLDPSLSIVELAEPFGTELFVGRYTPRAAAVKLAAYGRRWRKIAEEAPDWLAEWASAAGGGEVRLGLRLRDGQWALRRVERAVNRLAASVILLSLAVVVAALVLGGFARSPVPTWFYTALTVGLAVIAGITLWLIMEIMRSGKK</sequence>
<dbReference type="InterPro" id="IPR050154">
    <property type="entry name" value="UbiB_kinase"/>
</dbReference>
<comment type="similarity">
    <text evidence="1">Belongs to the protein kinase superfamily. ADCK protein kinase family.</text>
</comment>
<dbReference type="CDD" id="cd05121">
    <property type="entry name" value="ABC1_ADCK3-like"/>
    <property type="match status" value="1"/>
</dbReference>
<dbReference type="InterPro" id="IPR000719">
    <property type="entry name" value="Prot_kinase_dom"/>
</dbReference>
<dbReference type="AlphaFoldDB" id="A0A2K8N4X7"/>
<organism evidence="4 5">
    <name type="scientific">Kyrpidia spormannii</name>
    <dbReference type="NCBI Taxonomy" id="2055160"/>
    <lineage>
        <taxon>Bacteria</taxon>
        <taxon>Bacillati</taxon>
        <taxon>Bacillota</taxon>
        <taxon>Bacilli</taxon>
        <taxon>Bacillales</taxon>
        <taxon>Alicyclobacillaceae</taxon>
        <taxon>Kyrpidia</taxon>
    </lineage>
</organism>
<protein>
    <submittedName>
        <fullName evidence="4">ABC transporter</fullName>
    </submittedName>
</protein>
<dbReference type="SUPFAM" id="SSF56112">
    <property type="entry name" value="Protein kinase-like (PK-like)"/>
    <property type="match status" value="1"/>
</dbReference>
<keyword evidence="2" id="KW-0472">Membrane</keyword>
<feature type="domain" description="Protein kinase" evidence="3">
    <location>
        <begin position="138"/>
        <end position="467"/>
    </location>
</feature>
<dbReference type="PROSITE" id="PS50011">
    <property type="entry name" value="PROTEIN_KINASE_DOM"/>
    <property type="match status" value="1"/>
</dbReference>
<evidence type="ECO:0000256" key="2">
    <source>
        <dbReference type="SAM" id="Phobius"/>
    </source>
</evidence>
<dbReference type="PANTHER" id="PTHR10566">
    <property type="entry name" value="CHAPERONE-ACTIVITY OF BC1 COMPLEX CABC1 -RELATED"/>
    <property type="match status" value="1"/>
</dbReference>
<evidence type="ECO:0000313" key="5">
    <source>
        <dbReference type="Proteomes" id="UP000231932"/>
    </source>
</evidence>
<dbReference type="Gene3D" id="1.10.510.10">
    <property type="entry name" value="Transferase(Phosphotransferase) domain 1"/>
    <property type="match status" value="1"/>
</dbReference>
<reference evidence="5" key="1">
    <citation type="submission" date="2017-11" db="EMBL/GenBank/DDBJ databases">
        <title>Complete Genome Sequence of Kyrpidia sp. Strain EA-1, a thermophilic, hydrogen-oxidizing Bacterium, isolated from the Azores.</title>
        <authorList>
            <person name="Reiner J.E."/>
            <person name="Lapp C.J."/>
            <person name="Bunk B."/>
            <person name="Gescher J."/>
        </authorList>
    </citation>
    <scope>NUCLEOTIDE SEQUENCE [LARGE SCALE GENOMIC DNA]</scope>
    <source>
        <strain evidence="5">EA-1</strain>
    </source>
</reference>
<dbReference type="GO" id="GO:0005524">
    <property type="term" value="F:ATP binding"/>
    <property type="evidence" value="ECO:0007669"/>
    <property type="project" value="InterPro"/>
</dbReference>
<gene>
    <name evidence="4" type="ORF">CVV65_03475</name>
</gene>
<dbReference type="KEGG" id="kyr:CVV65_03475"/>
<evidence type="ECO:0000313" key="4">
    <source>
        <dbReference type="EMBL" id="ATY84125.1"/>
    </source>
</evidence>